<reference evidence="3" key="2">
    <citation type="submission" date="2013-10" db="EMBL/GenBank/DDBJ databases">
        <authorList>
            <person name="Aslett M."/>
        </authorList>
    </citation>
    <scope>NUCLEOTIDE SEQUENCE [LARGE SCALE GENOMIC DNA]</scope>
    <source>
        <strain evidence="3">Houghton</strain>
    </source>
</reference>
<gene>
    <name evidence="3" type="ORF">EAH_00060090</name>
</gene>
<name>U6GEP4_EIMAC</name>
<dbReference type="VEuPathDB" id="ToxoDB:EAH_00060090"/>
<evidence type="ECO:0000313" key="4">
    <source>
        <dbReference type="Proteomes" id="UP000018050"/>
    </source>
</evidence>
<keyword evidence="4" id="KW-1185">Reference proteome</keyword>
<dbReference type="GeneID" id="25274079"/>
<keyword evidence="2" id="KW-1133">Transmembrane helix</keyword>
<organism evidence="3 4">
    <name type="scientific">Eimeria acervulina</name>
    <name type="common">Coccidian parasite</name>
    <dbReference type="NCBI Taxonomy" id="5801"/>
    <lineage>
        <taxon>Eukaryota</taxon>
        <taxon>Sar</taxon>
        <taxon>Alveolata</taxon>
        <taxon>Apicomplexa</taxon>
        <taxon>Conoidasida</taxon>
        <taxon>Coccidia</taxon>
        <taxon>Eucoccidiorida</taxon>
        <taxon>Eimeriorina</taxon>
        <taxon>Eimeriidae</taxon>
        <taxon>Eimeria</taxon>
    </lineage>
</organism>
<feature type="transmembrane region" description="Helical" evidence="2">
    <location>
        <begin position="215"/>
        <end position="236"/>
    </location>
</feature>
<feature type="transmembrane region" description="Helical" evidence="2">
    <location>
        <begin position="12"/>
        <end position="36"/>
    </location>
</feature>
<dbReference type="EMBL" id="HG670517">
    <property type="protein sequence ID" value="CDI77014.1"/>
    <property type="molecule type" value="Genomic_DNA"/>
</dbReference>
<protein>
    <submittedName>
        <fullName evidence="3">Chromosome III, complete sequence, related</fullName>
    </submittedName>
</protein>
<feature type="non-terminal residue" evidence="3">
    <location>
        <position position="1"/>
    </location>
</feature>
<evidence type="ECO:0000256" key="1">
    <source>
        <dbReference type="SAM" id="MobiDB-lite"/>
    </source>
</evidence>
<feature type="compositionally biased region" description="Basic and acidic residues" evidence="1">
    <location>
        <begin position="128"/>
        <end position="142"/>
    </location>
</feature>
<feature type="transmembrane region" description="Helical" evidence="2">
    <location>
        <begin position="278"/>
        <end position="297"/>
    </location>
</feature>
<feature type="compositionally biased region" description="Gly residues" evidence="1">
    <location>
        <begin position="143"/>
        <end position="152"/>
    </location>
</feature>
<reference evidence="3" key="1">
    <citation type="submission" date="2013-10" db="EMBL/GenBank/DDBJ databases">
        <title>Genomic analysis of the causative agents of coccidiosis in chickens.</title>
        <authorList>
            <person name="Reid A.J."/>
            <person name="Blake D."/>
            <person name="Billington K."/>
            <person name="Browne H."/>
            <person name="Dunn M."/>
            <person name="Hung S."/>
            <person name="Kawahara F."/>
            <person name="Miranda-Saavedra D."/>
            <person name="Mourier T."/>
            <person name="Nagra H."/>
            <person name="Otto T.D."/>
            <person name="Rawlings N."/>
            <person name="Sanchez A."/>
            <person name="Sanders M."/>
            <person name="Subramaniam C."/>
            <person name="Tay Y."/>
            <person name="Dear P."/>
            <person name="Doerig C."/>
            <person name="Gruber A."/>
            <person name="Parkinson J."/>
            <person name="Shirley M."/>
            <person name="Wan K.L."/>
            <person name="Berriman M."/>
            <person name="Tomley F."/>
            <person name="Pain A."/>
        </authorList>
    </citation>
    <scope>NUCLEOTIDE SEQUENCE [LARGE SCALE GENOMIC DNA]</scope>
    <source>
        <strain evidence="3">Houghton</strain>
    </source>
</reference>
<keyword evidence="2" id="KW-0472">Membrane</keyword>
<accession>U6GEP4</accession>
<keyword evidence="2" id="KW-0812">Transmembrane</keyword>
<dbReference type="RefSeq" id="XP_013252556.1">
    <property type="nucleotide sequence ID" value="XM_013397102.1"/>
</dbReference>
<dbReference type="AlphaFoldDB" id="U6GEP4"/>
<evidence type="ECO:0000313" key="3">
    <source>
        <dbReference type="EMBL" id="CDI77014.1"/>
    </source>
</evidence>
<sequence length="340" mass="38861">LLETHLWTPTFILTTVFLCTLIYIPGVMLQVLLAGFKASLFHNIAITIKHWLAQRQAEHDRRRKVTGLIFGEPRLRLLPGPVYHFVDRRILAFLRDKFNPLRHPEVSAQLPPPRRFRVNEDFVAYGSEKKDKDAAPQDKDGGGSHGRGGGAGDDVSIDSNSSGVSFEGDKHRDHVKLVKVSHLINRFSLKFKDMQLEADYQIHQKKSFVKRLVPWYRVIFVFLGLYRIVAFLAEYFIDAYWGTEKHVTPWMCIPTVIVVLGLLGATLSTFGHFFMDRFSFVLSAVVFLMLAEHVTLYSAARMDGILSSVLFPVFTFVILRISFLQAVMWNVLFVSAFTIR</sequence>
<feature type="region of interest" description="Disordered" evidence="1">
    <location>
        <begin position="128"/>
        <end position="155"/>
    </location>
</feature>
<feature type="transmembrane region" description="Helical" evidence="2">
    <location>
        <begin position="248"/>
        <end position="271"/>
    </location>
</feature>
<proteinExistence type="predicted"/>
<dbReference type="Proteomes" id="UP000018050">
    <property type="component" value="Unassembled WGS sequence"/>
</dbReference>
<evidence type="ECO:0000256" key="2">
    <source>
        <dbReference type="SAM" id="Phobius"/>
    </source>
</evidence>
<feature type="transmembrane region" description="Helical" evidence="2">
    <location>
        <begin position="309"/>
        <end position="339"/>
    </location>
</feature>